<dbReference type="Proteomes" id="UP001304895">
    <property type="component" value="Unassembled WGS sequence"/>
</dbReference>
<name>A0AAN6UFM2_9PEZI</name>
<protein>
    <submittedName>
        <fullName evidence="2">Uncharacterized protein</fullName>
    </submittedName>
</protein>
<keyword evidence="3" id="KW-1185">Reference proteome</keyword>
<dbReference type="AlphaFoldDB" id="A0AAN6UFM2"/>
<feature type="region of interest" description="Disordered" evidence="1">
    <location>
        <begin position="106"/>
        <end position="148"/>
    </location>
</feature>
<feature type="region of interest" description="Disordered" evidence="1">
    <location>
        <begin position="177"/>
        <end position="204"/>
    </location>
</feature>
<feature type="region of interest" description="Disordered" evidence="1">
    <location>
        <begin position="266"/>
        <end position="465"/>
    </location>
</feature>
<feature type="compositionally biased region" description="Basic residues" evidence="1">
    <location>
        <begin position="24"/>
        <end position="36"/>
    </location>
</feature>
<feature type="compositionally biased region" description="Pro residues" evidence="1">
    <location>
        <begin position="405"/>
        <end position="415"/>
    </location>
</feature>
<feature type="region of interest" description="Disordered" evidence="1">
    <location>
        <begin position="523"/>
        <end position="563"/>
    </location>
</feature>
<evidence type="ECO:0000313" key="3">
    <source>
        <dbReference type="Proteomes" id="UP001304895"/>
    </source>
</evidence>
<feature type="region of interest" description="Disordered" evidence="1">
    <location>
        <begin position="1"/>
        <end position="80"/>
    </location>
</feature>
<feature type="compositionally biased region" description="Basic residues" evidence="1">
    <location>
        <begin position="326"/>
        <end position="340"/>
    </location>
</feature>
<organism evidence="2 3">
    <name type="scientific">Trichocladium antarcticum</name>
    <dbReference type="NCBI Taxonomy" id="1450529"/>
    <lineage>
        <taxon>Eukaryota</taxon>
        <taxon>Fungi</taxon>
        <taxon>Dikarya</taxon>
        <taxon>Ascomycota</taxon>
        <taxon>Pezizomycotina</taxon>
        <taxon>Sordariomycetes</taxon>
        <taxon>Sordariomycetidae</taxon>
        <taxon>Sordariales</taxon>
        <taxon>Chaetomiaceae</taxon>
        <taxon>Trichocladium</taxon>
    </lineage>
</organism>
<comment type="caution">
    <text evidence="2">The sequence shown here is derived from an EMBL/GenBank/DDBJ whole genome shotgun (WGS) entry which is preliminary data.</text>
</comment>
<feature type="compositionally biased region" description="Pro residues" evidence="1">
    <location>
        <begin position="424"/>
        <end position="433"/>
    </location>
</feature>
<gene>
    <name evidence="2" type="ORF">BT67DRAFT_435792</name>
</gene>
<sequence length="897" mass="97862">MPQDEERSTPRYPFLAPPPAVARRQPRRRQTNKHKDKTGSRATTGFGFSVDDIALPSVIRPQNFDSPQHPTPRPADPGPRAVLAARRTSSPPRRFPTVILKMAQTSQMSTAAMDPTTPTTPTTRPVTRSTTAKAKARDAAQPQPPAGIVPSAESRVVLRASRPKAFDFWDSPITPSATAGAGFDGQGQAQPSTSQMGGTGGAHPPVTPRIPWDLYGIHDQQNVMGSRLAEAGTAKVAVTTSKQATMIENGDEETALTNHFGKQRGALPNPAPPPSAVNAKKRKQQAYEMTDEDDEAGEADHGLDAHDPEMDDDYIPVGPGPMPRAPRLRKGLRKPKKVKRSRPDKGVNTEQDAMEFVVSSGADDTAPDTPVSPRAPLPRAKSVPSRRTGPPPPKRVRSETAPTPNVVPPPRPIPLPRSALTPKTIPPPKPVPAPRVVTTPDQGPGADSAVWNPERLPTPRHQTGGWPPRPGSVYCEPCFRDDCARWIRIRDNVIRVLQILGSDSALGELRHLAYHAERAEAGSAYPDMVRDPDFPRQRLTSPPPPQYQASSSESESEGEGEDGEVRYLAKRLTLAAEPDGGPRFQNSPADVRGLVLLCIIAERHRLGLDQSQQNEVDNLLEALRKDIGLSAKQLHKLGTHCKDLLASYQEPSRIGVGRRGARPDADWWYWEFDEALQAAHEELSAEPEPRWFSSFTRLLARKAEETAIFTLISKAAAGVPDSALEDKSFLTQAQPEFARLRHTLGLGPSSHNLLQTIGDKIARARHHPTHPTPPVTKRRRDEAPTPDNPPPPAKRHRPSPGRALPTPAQSSRAARIPLPCLYCAESDASLARAAREYNTRPWVNPLMWSFSFTVDDALRVAGAEEFVALVARARGAEARMIRMTAGANGLGKRRSKR</sequence>
<reference evidence="2" key="2">
    <citation type="submission" date="2023-05" db="EMBL/GenBank/DDBJ databases">
        <authorList>
            <consortium name="Lawrence Berkeley National Laboratory"/>
            <person name="Steindorff A."/>
            <person name="Hensen N."/>
            <person name="Bonometti L."/>
            <person name="Westerberg I."/>
            <person name="Brannstrom I.O."/>
            <person name="Guillou S."/>
            <person name="Cros-Aarteil S."/>
            <person name="Calhoun S."/>
            <person name="Haridas S."/>
            <person name="Kuo A."/>
            <person name="Mondo S."/>
            <person name="Pangilinan J."/>
            <person name="Riley R."/>
            <person name="Labutti K."/>
            <person name="Andreopoulos B."/>
            <person name="Lipzen A."/>
            <person name="Chen C."/>
            <person name="Yanf M."/>
            <person name="Daum C."/>
            <person name="Ng V."/>
            <person name="Clum A."/>
            <person name="Ohm R."/>
            <person name="Martin F."/>
            <person name="Silar P."/>
            <person name="Natvig D."/>
            <person name="Lalanne C."/>
            <person name="Gautier V."/>
            <person name="Ament-Velasquez S.L."/>
            <person name="Kruys A."/>
            <person name="Hutchinson M.I."/>
            <person name="Powell A.J."/>
            <person name="Barry K."/>
            <person name="Miller A.N."/>
            <person name="Grigoriev I.V."/>
            <person name="Debuchy R."/>
            <person name="Gladieux P."/>
            <person name="Thoren M.H."/>
            <person name="Johannesson H."/>
        </authorList>
    </citation>
    <scope>NUCLEOTIDE SEQUENCE</scope>
    <source>
        <strain evidence="2">CBS 123565</strain>
    </source>
</reference>
<feature type="compositionally biased region" description="Low complexity" evidence="1">
    <location>
        <begin position="115"/>
        <end position="131"/>
    </location>
</feature>
<evidence type="ECO:0000256" key="1">
    <source>
        <dbReference type="SAM" id="MobiDB-lite"/>
    </source>
</evidence>
<dbReference type="EMBL" id="MU853419">
    <property type="protein sequence ID" value="KAK4132138.1"/>
    <property type="molecule type" value="Genomic_DNA"/>
</dbReference>
<feature type="compositionally biased region" description="Low complexity" evidence="1">
    <location>
        <begin position="177"/>
        <end position="190"/>
    </location>
</feature>
<accession>A0AAN6UFM2</accession>
<proteinExistence type="predicted"/>
<evidence type="ECO:0000313" key="2">
    <source>
        <dbReference type="EMBL" id="KAK4132138.1"/>
    </source>
</evidence>
<feature type="compositionally biased region" description="Basic and acidic residues" evidence="1">
    <location>
        <begin position="298"/>
        <end position="308"/>
    </location>
</feature>
<feature type="region of interest" description="Disordered" evidence="1">
    <location>
        <begin position="761"/>
        <end position="812"/>
    </location>
</feature>
<reference evidence="2" key="1">
    <citation type="journal article" date="2023" name="Mol. Phylogenet. Evol.">
        <title>Genome-scale phylogeny and comparative genomics of the fungal order Sordariales.</title>
        <authorList>
            <person name="Hensen N."/>
            <person name="Bonometti L."/>
            <person name="Westerberg I."/>
            <person name="Brannstrom I.O."/>
            <person name="Guillou S."/>
            <person name="Cros-Aarteil S."/>
            <person name="Calhoun S."/>
            <person name="Haridas S."/>
            <person name="Kuo A."/>
            <person name="Mondo S."/>
            <person name="Pangilinan J."/>
            <person name="Riley R."/>
            <person name="LaButti K."/>
            <person name="Andreopoulos B."/>
            <person name="Lipzen A."/>
            <person name="Chen C."/>
            <person name="Yan M."/>
            <person name="Daum C."/>
            <person name="Ng V."/>
            <person name="Clum A."/>
            <person name="Steindorff A."/>
            <person name="Ohm R.A."/>
            <person name="Martin F."/>
            <person name="Silar P."/>
            <person name="Natvig D.O."/>
            <person name="Lalanne C."/>
            <person name="Gautier V."/>
            <person name="Ament-Velasquez S.L."/>
            <person name="Kruys A."/>
            <person name="Hutchinson M.I."/>
            <person name="Powell A.J."/>
            <person name="Barry K."/>
            <person name="Miller A.N."/>
            <person name="Grigoriev I.V."/>
            <person name="Debuchy R."/>
            <person name="Gladieux P."/>
            <person name="Hiltunen Thoren M."/>
            <person name="Johannesson H."/>
        </authorList>
    </citation>
    <scope>NUCLEOTIDE SEQUENCE</scope>
    <source>
        <strain evidence="2">CBS 123565</strain>
    </source>
</reference>